<dbReference type="SMART" id="SM00860">
    <property type="entry name" value="SMI1_KNR4"/>
    <property type="match status" value="1"/>
</dbReference>
<dbReference type="Proteomes" id="UP001592582">
    <property type="component" value="Unassembled WGS sequence"/>
</dbReference>
<gene>
    <name evidence="1" type="ORF">ACEZDG_33275</name>
</gene>
<evidence type="ECO:0000313" key="2">
    <source>
        <dbReference type="Proteomes" id="UP001592582"/>
    </source>
</evidence>
<sequence length="193" mass="21745">MAMHPGIEALARIMPTDTGAEEPINWAAAEHELGTRLPADYKAFLETYGSGVINGITRILLPVQAPDRLHDQGSIAEDTPGAQGTWHHTPERWRPDVDPDDIMIWGRTPGPDLLCWVTTGQDPDQWPVLVCGRHTNSRWTLYPCGMAEFLINLVTNQYDDAISIDDTRPPRFLHWRAEEQLTKAGIFDYYPEA</sequence>
<evidence type="ECO:0000313" key="1">
    <source>
        <dbReference type="EMBL" id="MFC1414143.1"/>
    </source>
</evidence>
<reference evidence="1 2" key="1">
    <citation type="submission" date="2024-09" db="EMBL/GenBank/DDBJ databases">
        <authorList>
            <person name="Lee S.D."/>
        </authorList>
    </citation>
    <scope>NUCLEOTIDE SEQUENCE [LARGE SCALE GENOMIC DNA]</scope>
    <source>
        <strain evidence="1 2">N1-1</strain>
    </source>
</reference>
<dbReference type="InterPro" id="IPR037883">
    <property type="entry name" value="Knr4/Smi1-like_sf"/>
</dbReference>
<dbReference type="SUPFAM" id="SSF160631">
    <property type="entry name" value="SMI1/KNR4-like"/>
    <property type="match status" value="1"/>
</dbReference>
<comment type="caution">
    <text evidence="1">The sequence shown here is derived from an EMBL/GenBank/DDBJ whole genome shotgun (WGS) entry which is preliminary data.</text>
</comment>
<accession>A0ABV6VKC5</accession>
<protein>
    <submittedName>
        <fullName evidence="1">SMI1/KNR4 family protein</fullName>
    </submittedName>
</protein>
<dbReference type="Gene3D" id="3.40.1580.10">
    <property type="entry name" value="SMI1/KNR4-like"/>
    <property type="match status" value="1"/>
</dbReference>
<name>A0ABV6VKC5_9ACTN</name>
<dbReference type="Pfam" id="PF14567">
    <property type="entry name" value="SUKH_5"/>
    <property type="match status" value="1"/>
</dbReference>
<keyword evidence="2" id="KW-1185">Reference proteome</keyword>
<dbReference type="EMBL" id="JBHEZX010000021">
    <property type="protein sequence ID" value="MFC1414143.1"/>
    <property type="molecule type" value="Genomic_DNA"/>
</dbReference>
<proteinExistence type="predicted"/>
<organism evidence="1 2">
    <name type="scientific">Streptacidiphilus alkalitolerans</name>
    <dbReference type="NCBI Taxonomy" id="3342712"/>
    <lineage>
        <taxon>Bacteria</taxon>
        <taxon>Bacillati</taxon>
        <taxon>Actinomycetota</taxon>
        <taxon>Actinomycetes</taxon>
        <taxon>Kitasatosporales</taxon>
        <taxon>Streptomycetaceae</taxon>
        <taxon>Streptacidiphilus</taxon>
    </lineage>
</organism>
<dbReference type="InterPro" id="IPR018958">
    <property type="entry name" value="Knr4/Smi1-like_dom"/>
</dbReference>